<dbReference type="PROSITE" id="PS50294">
    <property type="entry name" value="WD_REPEATS_REGION"/>
    <property type="match status" value="1"/>
</dbReference>
<dbReference type="InterPro" id="IPR015943">
    <property type="entry name" value="WD40/YVTN_repeat-like_dom_sf"/>
</dbReference>
<dbReference type="PROSITE" id="PS50837">
    <property type="entry name" value="NACHT"/>
    <property type="match status" value="1"/>
</dbReference>
<dbReference type="Pfam" id="PF00400">
    <property type="entry name" value="WD40"/>
    <property type="match status" value="5"/>
</dbReference>
<protein>
    <submittedName>
        <fullName evidence="5">Nacht and wd domain protein</fullName>
    </submittedName>
</protein>
<keyword evidence="6" id="KW-1185">Reference proteome</keyword>
<dbReference type="CDD" id="cd00200">
    <property type="entry name" value="WD40"/>
    <property type="match status" value="1"/>
</dbReference>
<dbReference type="SUPFAM" id="SSF50998">
    <property type="entry name" value="Quinoprotein alcohol dehydrogenase-like"/>
    <property type="match status" value="1"/>
</dbReference>
<dbReference type="PROSITE" id="PS50082">
    <property type="entry name" value="WD_REPEATS_2"/>
    <property type="match status" value="2"/>
</dbReference>
<keyword evidence="2" id="KW-0853">WD repeat</keyword>
<evidence type="ECO:0000256" key="2">
    <source>
        <dbReference type="PROSITE-ProRule" id="PRU00221"/>
    </source>
</evidence>
<dbReference type="Proteomes" id="UP000434172">
    <property type="component" value="Unassembled WGS sequence"/>
</dbReference>
<keyword evidence="1" id="KW-0677">Repeat</keyword>
<dbReference type="Gene3D" id="2.130.10.10">
    <property type="entry name" value="YVTN repeat-like/Quinoprotein amine dehydrogenase"/>
    <property type="match status" value="3"/>
</dbReference>
<dbReference type="AlphaFoldDB" id="A0A8H3WM53"/>
<evidence type="ECO:0000313" key="5">
    <source>
        <dbReference type="EMBL" id="KAF0326958.1"/>
    </source>
</evidence>
<comment type="caution">
    <text evidence="5">The sequence shown here is derived from an EMBL/GenBank/DDBJ whole genome shotgun (WGS) entry which is preliminary data.</text>
</comment>
<evidence type="ECO:0000256" key="1">
    <source>
        <dbReference type="ARBA" id="ARBA00022737"/>
    </source>
</evidence>
<name>A0A8H3WM53_9PEZI</name>
<dbReference type="SUPFAM" id="SSF52540">
    <property type="entry name" value="P-loop containing nucleoside triphosphate hydrolases"/>
    <property type="match status" value="1"/>
</dbReference>
<dbReference type="InterPro" id="IPR001680">
    <property type="entry name" value="WD40_rpt"/>
</dbReference>
<dbReference type="InterPro" id="IPR027417">
    <property type="entry name" value="P-loop_NTPase"/>
</dbReference>
<dbReference type="SUPFAM" id="SSF82171">
    <property type="entry name" value="DPP6 N-terminal domain-like"/>
    <property type="match status" value="1"/>
</dbReference>
<feature type="region of interest" description="Disordered" evidence="3">
    <location>
        <begin position="1"/>
        <end position="31"/>
    </location>
</feature>
<feature type="repeat" description="WD" evidence="2">
    <location>
        <begin position="867"/>
        <end position="891"/>
    </location>
</feature>
<evidence type="ECO:0000313" key="6">
    <source>
        <dbReference type="Proteomes" id="UP000434172"/>
    </source>
</evidence>
<dbReference type="Gene3D" id="3.40.50.300">
    <property type="entry name" value="P-loop containing nucleotide triphosphate hydrolases"/>
    <property type="match status" value="1"/>
</dbReference>
<dbReference type="EMBL" id="WOWK01000026">
    <property type="protein sequence ID" value="KAF0326958.1"/>
    <property type="molecule type" value="Genomic_DNA"/>
</dbReference>
<feature type="domain" description="NACHT" evidence="4">
    <location>
        <begin position="98"/>
        <end position="240"/>
    </location>
</feature>
<dbReference type="PANTHER" id="PTHR10039">
    <property type="entry name" value="AMELOGENIN"/>
    <property type="match status" value="1"/>
</dbReference>
<dbReference type="Pfam" id="PF24883">
    <property type="entry name" value="NPHP3_N"/>
    <property type="match status" value="1"/>
</dbReference>
<sequence length="1032" mass="115403">MASAFEHRYRNSGPGSQFVAAGSQNNNSGSGSQYNAQTIIFNDAQETDANLLADLRVTDPRDDKDRIERTNGGLLRDSYYWVIENPIFQRWKNDANGRLLWVRGDPGKGKTMLLCGVINELEKTGADPVYFFCQATDWRLNTATSVLRGLLYLLLEKRPSLIQIIREKYKQAGKQLFEDANSWTALSKIMHEIFAQQDQATENLVLVIDALDECTVNLDNLLDLIVKLSSTSISIIVSSRNWPNIQEVLDTAQHQCSVCLELNENSISAAVLSFINYKVDQLAQLKAYDDKLRSEVQSYLTSSSDDTFLWVSLVTQRLADHKLPKRHTLRRLREFPSGLDELYYRMLLQVMESMDADICKNVLAVASVVLRPVSLVELAILIDSADVYEDNMDSLEAIIGECGSLLVLKDGIVYFVHQSAKDFLIQGRGNKLPLEPWTTIAEVETPDANPLASIAYSCTHWAYHLSEGESPGPREFGQVHSFLTTHFLHWLESMSLMSAISKAIYCIGKLKVAIEDSSNGMSHQLGGLVQDALRFVRYHCPGIETSPLHVYSALLFTPAQSVIRSLYHMNEPQWLSVNTRADDTWSQCIQVIESLESEIWHGNREVIFFPNGSSFATTSSVGIDIWHFATGESLQFIEWLSSDMECREQGFFEDNISSMAISCDGSILAVASSRKIVLWDMTMGRHLRTITWPCAKFTSVLFANDKGTLASGLEEGSVILWNAKTGECLSTLKDDYHSSDVNSIAFSRDRHRLISAVGQAALVWDTITGRCLQKMESHRAAVKLVAFHPPSAMAQSLSVDNTFKVWDTAAGACLRTMEIEGDLDLPATFSMDLENLAAHLDSLTIGLWDLTTGHLLRRLEVGYVTESLAFSPDDKTLITASKAEGIKIWDITVVVNDTSDRPHRSPVHSVAFSADGERVVSMSDDVLKTWEFSTGRCLQTIHDWGRVSHHFKASSVTFSGKGVLLALVLKHVDCFVELRDLNEGVFTRRKLLPGTSPVHAVEFSPDNITLAVFWNRNMDLWNINTDSWQASF</sequence>
<feature type="repeat" description="WD" evidence="2">
    <location>
        <begin position="775"/>
        <end position="816"/>
    </location>
</feature>
<accession>A0A8H3WM53</accession>
<organism evidence="5 6">
    <name type="scientific">Colletotrichum asianum</name>
    <dbReference type="NCBI Taxonomy" id="702518"/>
    <lineage>
        <taxon>Eukaryota</taxon>
        <taxon>Fungi</taxon>
        <taxon>Dikarya</taxon>
        <taxon>Ascomycota</taxon>
        <taxon>Pezizomycotina</taxon>
        <taxon>Sordariomycetes</taxon>
        <taxon>Hypocreomycetidae</taxon>
        <taxon>Glomerellales</taxon>
        <taxon>Glomerellaceae</taxon>
        <taxon>Colletotrichum</taxon>
        <taxon>Colletotrichum gloeosporioides species complex</taxon>
    </lineage>
</organism>
<evidence type="ECO:0000259" key="4">
    <source>
        <dbReference type="PROSITE" id="PS50837"/>
    </source>
</evidence>
<dbReference type="OrthoDB" id="538223at2759"/>
<proteinExistence type="predicted"/>
<dbReference type="InterPro" id="IPR007111">
    <property type="entry name" value="NACHT_NTPase"/>
</dbReference>
<dbReference type="InterPro" id="IPR056884">
    <property type="entry name" value="NPHP3-like_N"/>
</dbReference>
<dbReference type="PANTHER" id="PTHR10039:SF14">
    <property type="entry name" value="NACHT DOMAIN-CONTAINING PROTEIN"/>
    <property type="match status" value="1"/>
</dbReference>
<evidence type="ECO:0000256" key="3">
    <source>
        <dbReference type="SAM" id="MobiDB-lite"/>
    </source>
</evidence>
<reference evidence="5 6" key="1">
    <citation type="submission" date="2019-12" db="EMBL/GenBank/DDBJ databases">
        <title>A genome sequence resource for the geographically widespread anthracnose pathogen Colletotrichum asianum.</title>
        <authorList>
            <person name="Meng Y."/>
        </authorList>
    </citation>
    <scope>NUCLEOTIDE SEQUENCE [LARGE SCALE GENOMIC DNA]</scope>
    <source>
        <strain evidence="5 6">ICMP 18580</strain>
    </source>
</reference>
<dbReference type="InterPro" id="IPR011047">
    <property type="entry name" value="Quinoprotein_ADH-like_sf"/>
</dbReference>
<gene>
    <name evidence="5" type="ORF">GQ607_005722</name>
</gene>
<dbReference type="SMART" id="SM00320">
    <property type="entry name" value="WD40"/>
    <property type="match status" value="7"/>
</dbReference>
<feature type="compositionally biased region" description="Low complexity" evidence="3">
    <location>
        <begin position="20"/>
        <end position="31"/>
    </location>
</feature>